<dbReference type="RefSeq" id="WP_160655255.1">
    <property type="nucleotide sequence ID" value="NZ_RSEJ01000023.1"/>
</dbReference>
<reference evidence="6 7" key="1">
    <citation type="journal article" date="2017" name="Int. J. Syst. Evol. Microbiol.">
        <title>Photobacterium alginatilyticum sp. nov., a marine bacterium isolated from bottom seawater.</title>
        <authorList>
            <person name="Wang X."/>
            <person name="Wang Y."/>
            <person name="Yang X."/>
            <person name="Sun H."/>
            <person name="Li B."/>
            <person name="Zhang X.H."/>
        </authorList>
    </citation>
    <scope>NUCLEOTIDE SEQUENCE [LARGE SCALE GENOMIC DNA]</scope>
    <source>
        <strain evidence="6 7">P03D4</strain>
    </source>
</reference>
<comment type="similarity">
    <text evidence="1">Belongs to the LysR transcriptional regulatory family.</text>
</comment>
<keyword evidence="7" id="KW-1185">Reference proteome</keyword>
<dbReference type="CDD" id="cd08422">
    <property type="entry name" value="PBP2_CrgA_like"/>
    <property type="match status" value="1"/>
</dbReference>
<dbReference type="EMBL" id="RSEJ01000023">
    <property type="protein sequence ID" value="NBI54781.1"/>
    <property type="molecule type" value="Genomic_DNA"/>
</dbReference>
<dbReference type="InterPro" id="IPR036388">
    <property type="entry name" value="WH-like_DNA-bd_sf"/>
</dbReference>
<feature type="domain" description="HTH lysR-type" evidence="5">
    <location>
        <begin position="1"/>
        <end position="58"/>
    </location>
</feature>
<dbReference type="PANTHER" id="PTHR30537:SF21">
    <property type="entry name" value="HTH-TYPE TRANSCRIPTIONAL REGULATOR SINR-RELATED"/>
    <property type="match status" value="1"/>
</dbReference>
<dbReference type="Proteomes" id="UP000738517">
    <property type="component" value="Unassembled WGS sequence"/>
</dbReference>
<keyword evidence="2" id="KW-0805">Transcription regulation</keyword>
<evidence type="ECO:0000313" key="6">
    <source>
        <dbReference type="EMBL" id="NBI54781.1"/>
    </source>
</evidence>
<evidence type="ECO:0000256" key="1">
    <source>
        <dbReference type="ARBA" id="ARBA00009437"/>
    </source>
</evidence>
<dbReference type="InterPro" id="IPR000847">
    <property type="entry name" value="LysR_HTH_N"/>
</dbReference>
<dbReference type="SUPFAM" id="SSF53850">
    <property type="entry name" value="Periplasmic binding protein-like II"/>
    <property type="match status" value="1"/>
</dbReference>
<dbReference type="Gene3D" id="1.10.10.10">
    <property type="entry name" value="Winged helix-like DNA-binding domain superfamily/Winged helix DNA-binding domain"/>
    <property type="match status" value="1"/>
</dbReference>
<keyword evidence="4" id="KW-0804">Transcription</keyword>
<keyword evidence="3" id="KW-0238">DNA-binding</keyword>
<dbReference type="InterPro" id="IPR058163">
    <property type="entry name" value="LysR-type_TF_proteobact-type"/>
</dbReference>
<evidence type="ECO:0000256" key="4">
    <source>
        <dbReference type="ARBA" id="ARBA00023163"/>
    </source>
</evidence>
<dbReference type="InterPro" id="IPR036390">
    <property type="entry name" value="WH_DNA-bd_sf"/>
</dbReference>
<dbReference type="SUPFAM" id="SSF46785">
    <property type="entry name" value="Winged helix' DNA-binding domain"/>
    <property type="match status" value="1"/>
</dbReference>
<dbReference type="PANTHER" id="PTHR30537">
    <property type="entry name" value="HTH-TYPE TRANSCRIPTIONAL REGULATOR"/>
    <property type="match status" value="1"/>
</dbReference>
<evidence type="ECO:0000259" key="5">
    <source>
        <dbReference type="PROSITE" id="PS50931"/>
    </source>
</evidence>
<dbReference type="PROSITE" id="PS50931">
    <property type="entry name" value="HTH_LYSR"/>
    <property type="match status" value="1"/>
</dbReference>
<dbReference type="Gene3D" id="3.40.190.290">
    <property type="match status" value="1"/>
</dbReference>
<evidence type="ECO:0000256" key="3">
    <source>
        <dbReference type="ARBA" id="ARBA00023125"/>
    </source>
</evidence>
<gene>
    <name evidence="6" type="ORF">EIZ48_19885</name>
</gene>
<comment type="caution">
    <text evidence="6">The sequence shown here is derived from an EMBL/GenBank/DDBJ whole genome shotgun (WGS) entry which is preliminary data.</text>
</comment>
<name>A0ABW9YLU3_9GAMM</name>
<organism evidence="6 7">
    <name type="scientific">Photobacterium alginatilyticum</name>
    <dbReference type="NCBI Taxonomy" id="1775171"/>
    <lineage>
        <taxon>Bacteria</taxon>
        <taxon>Pseudomonadati</taxon>
        <taxon>Pseudomonadota</taxon>
        <taxon>Gammaproteobacteria</taxon>
        <taxon>Vibrionales</taxon>
        <taxon>Vibrionaceae</taxon>
        <taxon>Photobacterium</taxon>
    </lineage>
</organism>
<evidence type="ECO:0000256" key="2">
    <source>
        <dbReference type="ARBA" id="ARBA00023015"/>
    </source>
</evidence>
<dbReference type="Pfam" id="PF00126">
    <property type="entry name" value="HTH_1"/>
    <property type="match status" value="1"/>
</dbReference>
<sequence length="310" mass="34463">MNTSDLELFIRTADCGSITAAAGLLDTSPAAASAALKRLEKQLGVELFIRSTRQLRITAEGERFLLHCRQAIESLEYAKASLVEMQGEIAGEIRMSVSSDLGRNMLLPLLDDVMDSNPELSVQLSLGDSLADFYMDRVDVALRYGQPEDSSMVAFQLIDVDRIACASPEYLERHGTPQTPEELLQHNCLLYRLGDQIFNQWEFTNKGTGNSEPITKKVKVSSNRICNDGDIVRRWVVSGKGIALKSRLDMFADLKAGRVVEVMPGFRAKSTSLWLICPSRKQVTPAVLLLRDRLREKFKALLGSEQSLLP</sequence>
<dbReference type="InterPro" id="IPR005119">
    <property type="entry name" value="LysR_subst-bd"/>
</dbReference>
<protein>
    <submittedName>
        <fullName evidence="6">LysR family transcriptional regulator</fullName>
    </submittedName>
</protein>
<accession>A0ABW9YLU3</accession>
<dbReference type="Pfam" id="PF03466">
    <property type="entry name" value="LysR_substrate"/>
    <property type="match status" value="1"/>
</dbReference>
<proteinExistence type="inferred from homology"/>
<evidence type="ECO:0000313" key="7">
    <source>
        <dbReference type="Proteomes" id="UP000738517"/>
    </source>
</evidence>